<dbReference type="PANTHER" id="PTHR11228:SF7">
    <property type="entry name" value="PQQA PEPTIDE CYCLASE"/>
    <property type="match status" value="1"/>
</dbReference>
<dbReference type="GO" id="GO:0003824">
    <property type="term" value="F:catalytic activity"/>
    <property type="evidence" value="ECO:0007669"/>
    <property type="project" value="InterPro"/>
</dbReference>
<name>A0A381XF25_9ZZZZ</name>
<dbReference type="SFLD" id="SFLDG01386">
    <property type="entry name" value="main_SPASM_domain-containing"/>
    <property type="match status" value="1"/>
</dbReference>
<dbReference type="PANTHER" id="PTHR11228">
    <property type="entry name" value="RADICAL SAM DOMAIN PROTEIN"/>
    <property type="match status" value="1"/>
</dbReference>
<dbReference type="InterPro" id="IPR050377">
    <property type="entry name" value="Radical_SAM_PqqE_MftC-like"/>
</dbReference>
<evidence type="ECO:0000256" key="2">
    <source>
        <dbReference type="ARBA" id="ARBA00022723"/>
    </source>
</evidence>
<dbReference type="CDD" id="cd01335">
    <property type="entry name" value="Radical_SAM"/>
    <property type="match status" value="1"/>
</dbReference>
<reference evidence="6" key="1">
    <citation type="submission" date="2018-05" db="EMBL/GenBank/DDBJ databases">
        <authorList>
            <person name="Lanie J.A."/>
            <person name="Ng W.-L."/>
            <person name="Kazmierczak K.M."/>
            <person name="Andrzejewski T.M."/>
            <person name="Davidsen T.M."/>
            <person name="Wayne K.J."/>
            <person name="Tettelin H."/>
            <person name="Glass J.I."/>
            <person name="Rusch D."/>
            <person name="Podicherti R."/>
            <person name="Tsui H.-C.T."/>
            <person name="Winkler M.E."/>
        </authorList>
    </citation>
    <scope>NUCLEOTIDE SEQUENCE</scope>
</reference>
<dbReference type="InterPro" id="IPR013785">
    <property type="entry name" value="Aldolase_TIM"/>
</dbReference>
<accession>A0A381XF25</accession>
<dbReference type="InterPro" id="IPR006638">
    <property type="entry name" value="Elp3/MiaA/NifB-like_rSAM"/>
</dbReference>
<sequence>MPDNSLLLNKPRLVEKLTNFYRYVRQNNGQVGTKTRGIDLNFNNACNLRCEYCFTDSPTGSHFRDMLDIDVIADIADQADELGYFEFDLQGGELLLRPEALFECLAAIRPERFYMYVTTNGYFLTKEIAERLARAGVARVSVSIDSMDEETHDKIRGRKTSWRRAIEGLKHVQNAGIDPYLNITVGHYNAHEEDFKALLDYSKDQNYKTLLNVAVPAGMWAQMEEIICDDEDREHIKKLRKEYGNLVRNLWNPFDKKHEKILGCTTVNRLYITPLGDVLACPYVHIKLGNVKEQPLKEIVEQGFKFKHFREHSPLCLAGEDKEFISKYMTTEGQSIFKPTPVQDLEGYDGSEIVDITYDN</sequence>
<dbReference type="EMBL" id="UINC01014801">
    <property type="protein sequence ID" value="SVA62863.1"/>
    <property type="molecule type" value="Genomic_DNA"/>
</dbReference>
<proteinExistence type="predicted"/>
<keyword evidence="1" id="KW-0949">S-adenosyl-L-methionine</keyword>
<dbReference type="Pfam" id="PF13186">
    <property type="entry name" value="SPASM"/>
    <property type="match status" value="1"/>
</dbReference>
<organism evidence="6">
    <name type="scientific">marine metagenome</name>
    <dbReference type="NCBI Taxonomy" id="408172"/>
    <lineage>
        <taxon>unclassified sequences</taxon>
        <taxon>metagenomes</taxon>
        <taxon>ecological metagenomes</taxon>
    </lineage>
</organism>
<dbReference type="GO" id="GO:0006783">
    <property type="term" value="P:heme biosynthetic process"/>
    <property type="evidence" value="ECO:0007669"/>
    <property type="project" value="TreeGrafter"/>
</dbReference>
<evidence type="ECO:0000256" key="3">
    <source>
        <dbReference type="ARBA" id="ARBA00023004"/>
    </source>
</evidence>
<keyword evidence="4" id="KW-0411">Iron-sulfur</keyword>
<dbReference type="PROSITE" id="PS51918">
    <property type="entry name" value="RADICAL_SAM"/>
    <property type="match status" value="1"/>
</dbReference>
<dbReference type="InterPro" id="IPR007197">
    <property type="entry name" value="rSAM"/>
</dbReference>
<dbReference type="SMART" id="SM00729">
    <property type="entry name" value="Elp3"/>
    <property type="match status" value="1"/>
</dbReference>
<evidence type="ECO:0000313" key="6">
    <source>
        <dbReference type="EMBL" id="SVA62863.1"/>
    </source>
</evidence>
<evidence type="ECO:0000259" key="5">
    <source>
        <dbReference type="PROSITE" id="PS51918"/>
    </source>
</evidence>
<evidence type="ECO:0000256" key="4">
    <source>
        <dbReference type="ARBA" id="ARBA00023014"/>
    </source>
</evidence>
<dbReference type="AlphaFoldDB" id="A0A381XF25"/>
<dbReference type="GO" id="GO:0046872">
    <property type="term" value="F:metal ion binding"/>
    <property type="evidence" value="ECO:0007669"/>
    <property type="project" value="UniProtKB-KW"/>
</dbReference>
<dbReference type="SFLD" id="SFLDS00029">
    <property type="entry name" value="Radical_SAM"/>
    <property type="match status" value="1"/>
</dbReference>
<dbReference type="SFLD" id="SFLDG01082">
    <property type="entry name" value="B12-binding_domain_containing"/>
    <property type="match status" value="1"/>
</dbReference>
<dbReference type="InterPro" id="IPR023885">
    <property type="entry name" value="4Fe4S-binding_SPASM_dom"/>
</dbReference>
<dbReference type="Gene3D" id="3.20.20.70">
    <property type="entry name" value="Aldolase class I"/>
    <property type="match status" value="1"/>
</dbReference>
<protein>
    <recommendedName>
        <fullName evidence="5">Radical SAM core domain-containing protein</fullName>
    </recommendedName>
</protein>
<feature type="domain" description="Radical SAM core" evidence="5">
    <location>
        <begin position="32"/>
        <end position="246"/>
    </location>
</feature>
<keyword evidence="3" id="KW-0408">Iron</keyword>
<keyword evidence="2" id="KW-0479">Metal-binding</keyword>
<dbReference type="InterPro" id="IPR058240">
    <property type="entry name" value="rSAM_sf"/>
</dbReference>
<dbReference type="Pfam" id="PF04055">
    <property type="entry name" value="Radical_SAM"/>
    <property type="match status" value="1"/>
</dbReference>
<dbReference type="SUPFAM" id="SSF102114">
    <property type="entry name" value="Radical SAM enzymes"/>
    <property type="match status" value="1"/>
</dbReference>
<evidence type="ECO:0000256" key="1">
    <source>
        <dbReference type="ARBA" id="ARBA00022691"/>
    </source>
</evidence>
<gene>
    <name evidence="6" type="ORF">METZ01_LOCUS115717</name>
</gene>
<dbReference type="SFLD" id="SFLDG01067">
    <property type="entry name" value="SPASM/twitch_domain_containing"/>
    <property type="match status" value="1"/>
</dbReference>
<dbReference type="GO" id="GO:0051536">
    <property type="term" value="F:iron-sulfur cluster binding"/>
    <property type="evidence" value="ECO:0007669"/>
    <property type="project" value="UniProtKB-KW"/>
</dbReference>